<dbReference type="AlphaFoldDB" id="A0A9D1L8M5"/>
<organism evidence="2 3">
    <name type="scientific">Candidatus Fimisoma avicola</name>
    <dbReference type="NCBI Taxonomy" id="2840826"/>
    <lineage>
        <taxon>Bacteria</taxon>
        <taxon>Bacillati</taxon>
        <taxon>Bacillota</taxon>
        <taxon>Clostridia</taxon>
        <taxon>Eubacteriales</taxon>
        <taxon>Candidatus Fimisoma</taxon>
    </lineage>
</organism>
<proteinExistence type="predicted"/>
<protein>
    <submittedName>
        <fullName evidence="2">DHH family phosphoesterase</fullName>
    </submittedName>
</protein>
<dbReference type="Pfam" id="PF02272">
    <property type="entry name" value="DHHA1"/>
    <property type="match status" value="1"/>
</dbReference>
<dbReference type="InterPro" id="IPR003156">
    <property type="entry name" value="DHHA1_dom"/>
</dbReference>
<dbReference type="EMBL" id="DVMO01000045">
    <property type="protein sequence ID" value="HIU27337.1"/>
    <property type="molecule type" value="Genomic_DNA"/>
</dbReference>
<name>A0A9D1L8M5_9FIRM</name>
<dbReference type="Proteomes" id="UP000824091">
    <property type="component" value="Unassembled WGS sequence"/>
</dbReference>
<dbReference type="GO" id="GO:0003676">
    <property type="term" value="F:nucleic acid binding"/>
    <property type="evidence" value="ECO:0007669"/>
    <property type="project" value="InterPro"/>
</dbReference>
<accession>A0A9D1L8M5</accession>
<dbReference type="Gene3D" id="3.90.1640.10">
    <property type="entry name" value="inorganic pyrophosphatase (n-terminal core)"/>
    <property type="match status" value="1"/>
</dbReference>
<evidence type="ECO:0000313" key="2">
    <source>
        <dbReference type="EMBL" id="HIU27337.1"/>
    </source>
</evidence>
<comment type="caution">
    <text evidence="2">The sequence shown here is derived from an EMBL/GenBank/DDBJ whole genome shotgun (WGS) entry which is preliminary data.</text>
</comment>
<dbReference type="InterPro" id="IPR051319">
    <property type="entry name" value="Oligoribo/pAp-PDE_c-di-AMP_PDE"/>
</dbReference>
<reference evidence="2" key="2">
    <citation type="journal article" date="2021" name="PeerJ">
        <title>Extensive microbial diversity within the chicken gut microbiome revealed by metagenomics and culture.</title>
        <authorList>
            <person name="Gilroy R."/>
            <person name="Ravi A."/>
            <person name="Getino M."/>
            <person name="Pursley I."/>
            <person name="Horton D.L."/>
            <person name="Alikhan N.F."/>
            <person name="Baker D."/>
            <person name="Gharbi K."/>
            <person name="Hall N."/>
            <person name="Watson M."/>
            <person name="Adriaenssens E.M."/>
            <person name="Foster-Nyarko E."/>
            <person name="Jarju S."/>
            <person name="Secka A."/>
            <person name="Antonio M."/>
            <person name="Oren A."/>
            <person name="Chaudhuri R.R."/>
            <person name="La Ragione R."/>
            <person name="Hildebrand F."/>
            <person name="Pallen M.J."/>
        </authorList>
    </citation>
    <scope>NUCLEOTIDE SEQUENCE</scope>
    <source>
        <strain evidence="2">11300</strain>
    </source>
</reference>
<dbReference type="InterPro" id="IPR038763">
    <property type="entry name" value="DHH_sf"/>
</dbReference>
<dbReference type="PANTHER" id="PTHR47618:SF2">
    <property type="entry name" value="CYCLIC-DI-AMP PHOSPHODIESTERASE GDPP"/>
    <property type="match status" value="1"/>
</dbReference>
<evidence type="ECO:0000259" key="1">
    <source>
        <dbReference type="PROSITE" id="PS50887"/>
    </source>
</evidence>
<dbReference type="InterPro" id="IPR000160">
    <property type="entry name" value="GGDEF_dom"/>
</dbReference>
<dbReference type="Gene3D" id="3.10.310.30">
    <property type="match status" value="1"/>
</dbReference>
<sequence length="585" mass="64683">MTSVKLENFITSYIPLPVCVIDRNGKIISAGDKIGEVFLYDNVVDADIFAITGIKAADLFLAADNGTHRLLNRNGKIFKLICQRVDGEEPGELTILFEDVTSLEELKDKYNAERLCIGKIQIDNYDELIANTPVGSRISLPNEIDKLVRKWAEKISASINKMNDDSYLVAVEQQYLDKVISAKFDILDEVRKLDTEADFPVSLSIGMGAGGKTAAQTEEYADAALDLALGRGGDQAVLKRNMKIEYYGGKLQTVEKRNKGKSRIVGHALKQLIDQSKRIFIMGHANPDMDCFGASLGVMRLCAVNDKEPYIVIDNYKEAMQAVFKQAKENGNYKFISSERAKTLADKDSLVIVVDTHRPSMVQCPELLSTCEKKVIIDHHRRVEDFIENPVLAYMESYASSASELVAEILQYMTSKKSLEKLEAEALLAGMMVDTNGFAVKTGVRTFEAAAWLRRQGADPTEVSRFFQEDRESFTIKAEAMAGAIYHEGGIMTSICGRQHPDEQVICAQVADQLLSVRGTRASFVAGVNSDGRTVISARSLGEVNVQIIMEKFNGGGHLTTAAAQVDMSPEEAMERILDIMEVKK</sequence>
<dbReference type="FunFam" id="3.90.1640.10:FF:000002">
    <property type="entry name" value="Cyclic-di-AMP phosphodiesterase"/>
    <property type="match status" value="1"/>
</dbReference>
<reference evidence="2" key="1">
    <citation type="submission" date="2020-10" db="EMBL/GenBank/DDBJ databases">
        <authorList>
            <person name="Gilroy R."/>
        </authorList>
    </citation>
    <scope>NUCLEOTIDE SEQUENCE</scope>
    <source>
        <strain evidence="2">11300</strain>
    </source>
</reference>
<dbReference type="SUPFAM" id="SSF64182">
    <property type="entry name" value="DHH phosphoesterases"/>
    <property type="match status" value="1"/>
</dbReference>
<dbReference type="PANTHER" id="PTHR47618">
    <property type="entry name" value="BIFUNCTIONAL OLIGORIBONUCLEASE AND PAP PHOSPHATASE NRNA"/>
    <property type="match status" value="1"/>
</dbReference>
<gene>
    <name evidence="2" type="ORF">IAD16_03005</name>
</gene>
<dbReference type="InterPro" id="IPR001667">
    <property type="entry name" value="DDH_dom"/>
</dbReference>
<dbReference type="Pfam" id="PF01368">
    <property type="entry name" value="DHH"/>
    <property type="match status" value="1"/>
</dbReference>
<feature type="domain" description="GGDEF" evidence="1">
    <location>
        <begin position="91"/>
        <end position="241"/>
    </location>
</feature>
<dbReference type="PROSITE" id="PS50887">
    <property type="entry name" value="GGDEF"/>
    <property type="match status" value="1"/>
</dbReference>
<dbReference type="Pfam" id="PF24898">
    <property type="entry name" value="GGDEF_GdpP"/>
    <property type="match status" value="1"/>
</dbReference>
<evidence type="ECO:0000313" key="3">
    <source>
        <dbReference type="Proteomes" id="UP000824091"/>
    </source>
</evidence>